<evidence type="ECO:0000313" key="6">
    <source>
        <dbReference type="EMBL" id="VEU39705.1"/>
    </source>
</evidence>
<evidence type="ECO:0000256" key="2">
    <source>
        <dbReference type="ARBA" id="ARBA00022692"/>
    </source>
</evidence>
<dbReference type="InterPro" id="IPR051598">
    <property type="entry name" value="TSUP/Inactive_protease-like"/>
</dbReference>
<gene>
    <name evidence="6" type="ORF">PSNMU_V1.4_AUG-EV-PASAV3_0065620</name>
</gene>
<protein>
    <recommendedName>
        <fullName evidence="8">Membrane transporter protein</fullName>
    </recommendedName>
</protein>
<evidence type="ECO:0000256" key="3">
    <source>
        <dbReference type="ARBA" id="ARBA00022989"/>
    </source>
</evidence>
<keyword evidence="7" id="KW-1185">Reference proteome</keyword>
<dbReference type="AlphaFoldDB" id="A0A448ZCC7"/>
<evidence type="ECO:0000256" key="1">
    <source>
        <dbReference type="ARBA" id="ARBA00004141"/>
    </source>
</evidence>
<evidence type="ECO:0008006" key="8">
    <source>
        <dbReference type="Google" id="ProtNLM"/>
    </source>
</evidence>
<keyword evidence="2 5" id="KW-0812">Transmembrane</keyword>
<sequence length="81" mass="8446">MLLIAPTIPAKEYLLSKKEATERSRETSFVGRYIVPAGIGCCSGFLAGVFGVGGGAVVVPALSFFTDMDHYQALGTSLCGT</sequence>
<dbReference type="InterPro" id="IPR002781">
    <property type="entry name" value="TM_pro_TauE-like"/>
</dbReference>
<dbReference type="Proteomes" id="UP000291116">
    <property type="component" value="Unassembled WGS sequence"/>
</dbReference>
<evidence type="ECO:0000256" key="4">
    <source>
        <dbReference type="ARBA" id="ARBA00023136"/>
    </source>
</evidence>
<accession>A0A448ZCC7</accession>
<reference evidence="6 7" key="1">
    <citation type="submission" date="2019-01" db="EMBL/GenBank/DDBJ databases">
        <authorList>
            <person name="Ferrante I. M."/>
        </authorList>
    </citation>
    <scope>NUCLEOTIDE SEQUENCE [LARGE SCALE GENOMIC DNA]</scope>
    <source>
        <strain evidence="6 7">B856</strain>
    </source>
</reference>
<dbReference type="PANTHER" id="PTHR43701:SF2">
    <property type="entry name" value="MEMBRANE TRANSPORTER PROTEIN YJNA-RELATED"/>
    <property type="match status" value="1"/>
</dbReference>
<keyword evidence="3 5" id="KW-1133">Transmembrane helix</keyword>
<keyword evidence="4 5" id="KW-0472">Membrane</keyword>
<name>A0A448ZCC7_9STRA</name>
<dbReference type="GO" id="GO:0016020">
    <property type="term" value="C:membrane"/>
    <property type="evidence" value="ECO:0007669"/>
    <property type="project" value="UniProtKB-SubCell"/>
</dbReference>
<feature type="transmembrane region" description="Helical" evidence="5">
    <location>
        <begin position="33"/>
        <end position="59"/>
    </location>
</feature>
<evidence type="ECO:0000313" key="7">
    <source>
        <dbReference type="Proteomes" id="UP000291116"/>
    </source>
</evidence>
<organism evidence="6 7">
    <name type="scientific">Pseudo-nitzschia multistriata</name>
    <dbReference type="NCBI Taxonomy" id="183589"/>
    <lineage>
        <taxon>Eukaryota</taxon>
        <taxon>Sar</taxon>
        <taxon>Stramenopiles</taxon>
        <taxon>Ochrophyta</taxon>
        <taxon>Bacillariophyta</taxon>
        <taxon>Bacillariophyceae</taxon>
        <taxon>Bacillariophycidae</taxon>
        <taxon>Bacillariales</taxon>
        <taxon>Bacillariaceae</taxon>
        <taxon>Pseudo-nitzschia</taxon>
    </lineage>
</organism>
<evidence type="ECO:0000256" key="5">
    <source>
        <dbReference type="SAM" id="Phobius"/>
    </source>
</evidence>
<dbReference type="OrthoDB" id="203866at2759"/>
<dbReference type="PANTHER" id="PTHR43701">
    <property type="entry name" value="MEMBRANE TRANSPORTER PROTEIN MJ0441-RELATED"/>
    <property type="match status" value="1"/>
</dbReference>
<proteinExistence type="predicted"/>
<dbReference type="Pfam" id="PF01925">
    <property type="entry name" value="TauE"/>
    <property type="match status" value="1"/>
</dbReference>
<dbReference type="EMBL" id="CAACVS010000231">
    <property type="protein sequence ID" value="VEU39705.1"/>
    <property type="molecule type" value="Genomic_DNA"/>
</dbReference>
<comment type="subcellular location">
    <subcellularLocation>
        <location evidence="1">Membrane</location>
        <topology evidence="1">Multi-pass membrane protein</topology>
    </subcellularLocation>
</comment>